<evidence type="ECO:0000313" key="1">
    <source>
        <dbReference type="EMBL" id="KGF51372.1"/>
    </source>
</evidence>
<sequence>MNKSYLSYLIEIIRNKFYAELFRSNYFRKLQEKNLKKAFSLKYRASHKESLNWENPQTLDAKIMWLEALSDTSVWSDLADKYKVRDYIIQKGYEEILPKCYGVWDRVEDIDFNILPKKFVIKCTHDCGSTIMIKDKAAEDLDSIANYLKTKLIPIGGGMVVEPHYKKIKPRIIVEELLEDQATQGLSSSLVDYKVWCFNGKPYIVLLCYDRKKKENGHSSVTVDLYTKDTWQHRRDLLTDKNAKYKDIPRPKCLEKMLDIAKDLSDGFPQVRVDFYIINNKPYFGELTFTSAAASHYYFTEEAQREFAKAIDLTNVKLK</sequence>
<gene>
    <name evidence="1" type="ORF">HMPREF9302_07605</name>
</gene>
<evidence type="ECO:0000313" key="2">
    <source>
        <dbReference type="Proteomes" id="UP000029614"/>
    </source>
</evidence>
<accession>A0A096C903</accession>
<keyword evidence="2" id="KW-1185">Reference proteome</keyword>
<dbReference type="AlphaFoldDB" id="A0A096C903"/>
<organism evidence="1 2">
    <name type="scientific">Prevotella amnii DNF00058</name>
    <dbReference type="NCBI Taxonomy" id="1401066"/>
    <lineage>
        <taxon>Bacteria</taxon>
        <taxon>Pseudomonadati</taxon>
        <taxon>Bacteroidota</taxon>
        <taxon>Bacteroidia</taxon>
        <taxon>Bacteroidales</taxon>
        <taxon>Prevotellaceae</taxon>
        <taxon>Prevotella</taxon>
    </lineage>
</organism>
<dbReference type="Pfam" id="PF14305">
    <property type="entry name" value="ATPgrasp_TupA"/>
    <property type="match status" value="1"/>
</dbReference>
<name>A0A096C903_9BACT</name>
<dbReference type="RefSeq" id="WP_036856255.1">
    <property type="nucleotide sequence ID" value="NZ_JRNU01000039.1"/>
</dbReference>
<dbReference type="EMBL" id="JRNU01000039">
    <property type="protein sequence ID" value="KGF51372.1"/>
    <property type="molecule type" value="Genomic_DNA"/>
</dbReference>
<dbReference type="Proteomes" id="UP000029614">
    <property type="component" value="Unassembled WGS sequence"/>
</dbReference>
<protein>
    <submittedName>
        <fullName evidence="1">Uncharacterized protein</fullName>
    </submittedName>
</protein>
<reference evidence="1 2" key="1">
    <citation type="submission" date="2014-07" db="EMBL/GenBank/DDBJ databases">
        <authorList>
            <person name="McCorrison J."/>
            <person name="Sanka R."/>
            <person name="Torralba M."/>
            <person name="Gillis M."/>
            <person name="Haft D.H."/>
            <person name="Methe B."/>
            <person name="Sutton G."/>
            <person name="Nelson K.E."/>
        </authorList>
    </citation>
    <scope>NUCLEOTIDE SEQUENCE [LARGE SCALE GENOMIC DNA]</scope>
    <source>
        <strain evidence="1 2">DNF00058</strain>
    </source>
</reference>
<dbReference type="OrthoDB" id="9791827at2"/>
<dbReference type="InterPro" id="IPR029465">
    <property type="entry name" value="ATPgrasp_TupA"/>
</dbReference>
<proteinExistence type="predicted"/>
<comment type="caution">
    <text evidence="1">The sequence shown here is derived from an EMBL/GenBank/DDBJ whole genome shotgun (WGS) entry which is preliminary data.</text>
</comment>